<dbReference type="AlphaFoldDB" id="A0AAV1LMG1"/>
<keyword evidence="1" id="KW-0472">Membrane</keyword>
<dbReference type="Proteomes" id="UP001314205">
    <property type="component" value="Unassembled WGS sequence"/>
</dbReference>
<evidence type="ECO:0000313" key="2">
    <source>
        <dbReference type="EMBL" id="CAK1596065.1"/>
    </source>
</evidence>
<dbReference type="PANTHER" id="PTHR34717:SF1">
    <property type="entry name" value="EG:BACR7A4.20 PROTEIN"/>
    <property type="match status" value="1"/>
</dbReference>
<reference evidence="2 3" key="1">
    <citation type="submission" date="2023-11" db="EMBL/GenBank/DDBJ databases">
        <authorList>
            <person name="Hedman E."/>
            <person name="Englund M."/>
            <person name="Stromberg M."/>
            <person name="Nyberg Akerstrom W."/>
            <person name="Nylinder S."/>
            <person name="Jareborg N."/>
            <person name="Kallberg Y."/>
            <person name="Kronander E."/>
        </authorList>
    </citation>
    <scope>NUCLEOTIDE SEQUENCE [LARGE SCALE GENOMIC DNA]</scope>
</reference>
<organism evidence="2 3">
    <name type="scientific">Parnassius mnemosyne</name>
    <name type="common">clouded apollo</name>
    <dbReference type="NCBI Taxonomy" id="213953"/>
    <lineage>
        <taxon>Eukaryota</taxon>
        <taxon>Metazoa</taxon>
        <taxon>Ecdysozoa</taxon>
        <taxon>Arthropoda</taxon>
        <taxon>Hexapoda</taxon>
        <taxon>Insecta</taxon>
        <taxon>Pterygota</taxon>
        <taxon>Neoptera</taxon>
        <taxon>Endopterygota</taxon>
        <taxon>Lepidoptera</taxon>
        <taxon>Glossata</taxon>
        <taxon>Ditrysia</taxon>
        <taxon>Papilionoidea</taxon>
        <taxon>Papilionidae</taxon>
        <taxon>Parnassiinae</taxon>
        <taxon>Parnassini</taxon>
        <taxon>Parnassius</taxon>
        <taxon>Driopa</taxon>
    </lineage>
</organism>
<keyword evidence="3" id="KW-1185">Reference proteome</keyword>
<protein>
    <submittedName>
        <fullName evidence="2">Uncharacterized protein</fullName>
    </submittedName>
</protein>
<gene>
    <name evidence="2" type="ORF">PARMNEM_LOCUS15459</name>
</gene>
<keyword evidence="1" id="KW-1133">Transmembrane helix</keyword>
<feature type="transmembrane region" description="Helical" evidence="1">
    <location>
        <begin position="44"/>
        <end position="65"/>
    </location>
</feature>
<comment type="caution">
    <text evidence="2">The sequence shown here is derived from an EMBL/GenBank/DDBJ whole genome shotgun (WGS) entry which is preliminary data.</text>
</comment>
<proteinExistence type="predicted"/>
<keyword evidence="1" id="KW-0812">Transmembrane</keyword>
<evidence type="ECO:0000313" key="3">
    <source>
        <dbReference type="Proteomes" id="UP001314205"/>
    </source>
</evidence>
<accession>A0AAV1LMG1</accession>
<evidence type="ECO:0000256" key="1">
    <source>
        <dbReference type="SAM" id="Phobius"/>
    </source>
</evidence>
<feature type="transmembrane region" description="Helical" evidence="1">
    <location>
        <begin position="6"/>
        <end position="23"/>
    </location>
</feature>
<dbReference type="PANTHER" id="PTHR34717">
    <property type="entry name" value="EG:BACR7A4.20 PROTEIN"/>
    <property type="match status" value="1"/>
</dbReference>
<sequence length="414" mass="47926">MFTLIVSVAVSMFIVLIFKFLNMKHNPPIFGIYQQKNKGYWIKFIFMYTVLSIKQLINHIMRLLAVEFGHDLNSAENEYILQHDINLEQKYDLGDYPQAVDGVYFNGMSKGGAAVICGLARRPKHRCDAFLYLKVDNEDLLVSPNLPDTHLEQNTSEQGEYSVQGITINNFMPMRAWTLSYNGEMKSRSNPEKRVKVDVALTWSANWTPYEYDTQMPPSGIADVVAREPWSSDYFRLLKKLHQTHYEQMGFIKGTAIIDGKVHLLNMPCLRDRSFGPLRDWRNFHRYVYHFIFLENGDCMAVGTVSEPTVLSHLTIGYVCRKADQAVLSVDSSDFQLYQHGENQILPKDYGFVFKSGGQSYSVKIMVNDEDVFYIGKEREAKFYERWCSVEVNGVKGWACVEWHYNNVQNRNKK</sequence>
<dbReference type="EMBL" id="CAVLGL010000093">
    <property type="protein sequence ID" value="CAK1596065.1"/>
    <property type="molecule type" value="Genomic_DNA"/>
</dbReference>
<name>A0AAV1LMG1_9NEOP</name>